<dbReference type="PROSITE" id="PS51669">
    <property type="entry name" value="4FE4S_MOW_BIS_MGD"/>
    <property type="match status" value="1"/>
</dbReference>
<keyword evidence="8" id="KW-0520">NAD</keyword>
<dbReference type="GO" id="GO:0016020">
    <property type="term" value="C:membrane"/>
    <property type="evidence" value="ECO:0007669"/>
    <property type="project" value="InterPro"/>
</dbReference>
<dbReference type="PANTHER" id="PTHR43105:SF13">
    <property type="entry name" value="NADH-UBIQUINONE OXIDOREDUCTASE 75 KDA SUBUNIT, MITOCHONDRIAL"/>
    <property type="match status" value="1"/>
</dbReference>
<evidence type="ECO:0000256" key="3">
    <source>
        <dbReference type="ARBA" id="ARBA00022485"/>
    </source>
</evidence>
<dbReference type="InterPro" id="IPR054351">
    <property type="entry name" value="NADH_UbQ_OxRdtase_ferredoxin"/>
</dbReference>
<dbReference type="SMART" id="SM00929">
    <property type="entry name" value="NADH-G_4Fe-4S_3"/>
    <property type="match status" value="1"/>
</dbReference>
<keyword evidence="4" id="KW-0479">Metal-binding</keyword>
<dbReference type="SUPFAM" id="SSF53706">
    <property type="entry name" value="Formate dehydrogenase/DMSO reductase, domains 1-3"/>
    <property type="match status" value="1"/>
</dbReference>
<dbReference type="FunFam" id="3.10.20.740:FF:000001">
    <property type="entry name" value="NADH-quinone oxidoreductase subunit G"/>
    <property type="match status" value="1"/>
</dbReference>
<dbReference type="SUPFAM" id="SSF54862">
    <property type="entry name" value="4Fe-4S ferredoxins"/>
    <property type="match status" value="1"/>
</dbReference>
<dbReference type="CDD" id="cd00207">
    <property type="entry name" value="fer2"/>
    <property type="match status" value="1"/>
</dbReference>
<feature type="domain" description="4Fe-4S His(Cys)3-ligated-type" evidence="13">
    <location>
        <begin position="83"/>
        <end position="122"/>
    </location>
</feature>
<evidence type="ECO:0000259" key="12">
    <source>
        <dbReference type="PROSITE" id="PS51669"/>
    </source>
</evidence>
<accession>A0A5P8HBF5</accession>
<comment type="cofactor">
    <cofactor evidence="1">
        <name>[4Fe-4S] cluster</name>
        <dbReference type="ChEBI" id="CHEBI:49883"/>
    </cofactor>
</comment>
<dbReference type="FunFam" id="3.30.70.20:FF:000002">
    <property type="entry name" value="NADH-ubiquinone oxidoreductase 75 kDa subunit"/>
    <property type="match status" value="1"/>
</dbReference>
<dbReference type="GO" id="GO:0042773">
    <property type="term" value="P:ATP synthesis coupled electron transport"/>
    <property type="evidence" value="ECO:0007669"/>
    <property type="project" value="InterPro"/>
</dbReference>
<evidence type="ECO:0000259" key="13">
    <source>
        <dbReference type="PROSITE" id="PS51839"/>
    </source>
</evidence>
<dbReference type="SUPFAM" id="SSF54292">
    <property type="entry name" value="2Fe-2S ferredoxin-like"/>
    <property type="match status" value="1"/>
</dbReference>
<organism evidence="14">
    <name type="scientific">Paramoeba aparasomata</name>
    <dbReference type="NCBI Taxonomy" id="2583407"/>
    <lineage>
        <taxon>Eukaryota</taxon>
        <taxon>Amoebozoa</taxon>
        <taxon>Discosea</taxon>
        <taxon>Flabellinia</taxon>
        <taxon>Dactylopodida</taxon>
        <taxon>Paramoebidae</taxon>
        <taxon>Paramoeba</taxon>
    </lineage>
</organism>
<dbReference type="Pfam" id="PF13510">
    <property type="entry name" value="Fer2_4"/>
    <property type="match status" value="1"/>
</dbReference>
<keyword evidence="14" id="KW-0496">Mitochondrion</keyword>
<dbReference type="InterPro" id="IPR006656">
    <property type="entry name" value="Mopterin_OxRdtase"/>
</dbReference>
<reference evidence="14" key="1">
    <citation type="journal article" date="2019" name="J. Eukaryot. Microbiol.">
        <title>A Comparative Characterization of the Mitochondrial Genomes of Paramoeba aparasomata and Neoparamoeba pemaquidensis (Amoebozoa, Paramoebidae).</title>
        <authorList>
            <person name="Bondarenko N."/>
            <person name="EkaterinaVolkova"/>
            <person name="Masharsky A."/>
            <person name="Kudryavtsev A."/>
            <person name="Smirnov A."/>
        </authorList>
    </citation>
    <scope>NUCLEOTIDE SEQUENCE</scope>
</reference>
<keyword evidence="3" id="KW-0004">4Fe-4S</keyword>
<keyword evidence="7" id="KW-0411">Iron-sulfur</keyword>
<keyword evidence="6" id="KW-0408">Iron</keyword>
<dbReference type="PROSITE" id="PS00642">
    <property type="entry name" value="COMPLEX1_75K_2"/>
    <property type="match status" value="1"/>
</dbReference>
<dbReference type="GO" id="GO:0051539">
    <property type="term" value="F:4 iron, 4 sulfur cluster binding"/>
    <property type="evidence" value="ECO:0007669"/>
    <property type="project" value="UniProtKB-KW"/>
</dbReference>
<evidence type="ECO:0000256" key="1">
    <source>
        <dbReference type="ARBA" id="ARBA00001966"/>
    </source>
</evidence>
<dbReference type="InterPro" id="IPR036010">
    <property type="entry name" value="2Fe-2S_ferredoxin-like_sf"/>
</dbReference>
<dbReference type="AlphaFoldDB" id="A0A5P8HBF5"/>
<name>A0A5P8HBF5_9EUKA</name>
<dbReference type="EMBL" id="MK518072">
    <property type="protein sequence ID" value="QFQ52393.1"/>
    <property type="molecule type" value="Genomic_DNA"/>
</dbReference>
<keyword evidence="5" id="KW-1278">Translocase</keyword>
<evidence type="ECO:0000256" key="2">
    <source>
        <dbReference type="ARBA" id="ARBA00005404"/>
    </source>
</evidence>
<dbReference type="InterPro" id="IPR010228">
    <property type="entry name" value="NADH_UbQ_OxRdtase_Gsu"/>
</dbReference>
<dbReference type="PROSITE" id="PS00641">
    <property type="entry name" value="COMPLEX1_75K_1"/>
    <property type="match status" value="1"/>
</dbReference>
<dbReference type="Gene3D" id="3.10.20.740">
    <property type="match status" value="1"/>
</dbReference>
<dbReference type="GO" id="GO:0016651">
    <property type="term" value="F:oxidoreductase activity, acting on NAD(P)H"/>
    <property type="evidence" value="ECO:0007669"/>
    <property type="project" value="InterPro"/>
</dbReference>
<evidence type="ECO:0000313" key="14">
    <source>
        <dbReference type="EMBL" id="QFQ52393.1"/>
    </source>
</evidence>
<geneLocation type="mitochondrion" evidence="14"/>
<evidence type="ECO:0000256" key="4">
    <source>
        <dbReference type="ARBA" id="ARBA00022723"/>
    </source>
</evidence>
<evidence type="ECO:0000256" key="10">
    <source>
        <dbReference type="ARBA" id="ARBA00054960"/>
    </source>
</evidence>
<dbReference type="InterPro" id="IPR019574">
    <property type="entry name" value="NADH_UbQ_OxRdtase_Gsu_4Fe4S-bd"/>
</dbReference>
<protein>
    <recommendedName>
        <fullName evidence="11">NADH-ubiquinone oxidoreductase 75 kDa subunit</fullName>
    </recommendedName>
</protein>
<dbReference type="GO" id="GO:0008137">
    <property type="term" value="F:NADH dehydrogenase (ubiquinone) activity"/>
    <property type="evidence" value="ECO:0007669"/>
    <property type="project" value="InterPro"/>
</dbReference>
<evidence type="ECO:0000256" key="7">
    <source>
        <dbReference type="ARBA" id="ARBA00023014"/>
    </source>
</evidence>
<dbReference type="InterPro" id="IPR050123">
    <property type="entry name" value="Prok_molybdopt-oxidoreductase"/>
</dbReference>
<dbReference type="Pfam" id="PF10588">
    <property type="entry name" value="NADH-G_4Fe-4S_3"/>
    <property type="match status" value="1"/>
</dbReference>
<sequence length="684" mass="80140">MEDSKTFNITINNKLFLTRTSNNIIQACNDNSINIPKFCYHKELSIAGNCRMCLVEVKGINKPIASCAIPVNKDMIIFTNSGLVKKAREGILEFILINHPLDCPICDQGGECDLQDQSLVFGSDKGRFYEYKRSVNDKDCGPFVKTVMTRCIHCTRCIRFLDEISGFKYLGLIGRGNKIEISNFINKSLYSELSGNIVDLCPVGALTIKTYSFKARPWELNSFNSIDLLDPFHVNIRVDVRDFQILRILPVYNNIINESWITDITRYSFDGFKNFRLLMPLKQENQKFLSLSWFETFNLLTNILNSNNINFILGNFLDMETLFILKKISLLKFETNNITFGVVDLKNNNLFNDYRRDYFTSSITLNNLLNYDNLILINSNIRLSNPLLNLKIKNFQKIKGSVFSIGSSFYQNFSIYNYDINLKHMLRLIVGRSELNFLLLSKKNLFIINNSVLETNFINNWNYIQNFLKKYLLIDFIVYDLNSTHINLVKEINVTNPLIKFNDISLNAIQKNKELTNCINYYLNTNLNMKNTVNYSIYQGSNYLTSKYLFNFMLPSVNYLEKNSIYVNFLGYYQKTKFILYPPKNSRSDWKIIYILFNFLIFKDFFNYNSFSKYRLNYNLFYSNTFIGNNLLVIKNYCINFFKINNNFKNGSHFNIYFSNQITISSKNIFRVFKKIKITNSNFY</sequence>
<gene>
    <name evidence="14" type="primary">nad11</name>
</gene>
<evidence type="ECO:0000256" key="9">
    <source>
        <dbReference type="ARBA" id="ARBA00034078"/>
    </source>
</evidence>
<dbReference type="Pfam" id="PF00384">
    <property type="entry name" value="Molybdopterin"/>
    <property type="match status" value="1"/>
</dbReference>
<evidence type="ECO:0000256" key="6">
    <source>
        <dbReference type="ARBA" id="ARBA00023004"/>
    </source>
</evidence>
<evidence type="ECO:0000256" key="8">
    <source>
        <dbReference type="ARBA" id="ARBA00023027"/>
    </source>
</evidence>
<dbReference type="PROSITE" id="PS51839">
    <property type="entry name" value="4FE4S_HC3"/>
    <property type="match status" value="1"/>
</dbReference>
<feature type="domain" description="4Fe-4S Mo/W bis-MGD-type" evidence="12">
    <location>
        <begin position="220"/>
        <end position="276"/>
    </location>
</feature>
<dbReference type="PROSITE" id="PS00643">
    <property type="entry name" value="COMPLEX1_75K_3"/>
    <property type="match status" value="1"/>
</dbReference>
<evidence type="ECO:0000256" key="11">
    <source>
        <dbReference type="ARBA" id="ARBA00073002"/>
    </source>
</evidence>
<comment type="similarity">
    <text evidence="2">Belongs to the complex I 75 kDa subunit family.</text>
</comment>
<dbReference type="NCBIfam" id="TIGR01973">
    <property type="entry name" value="NuoG"/>
    <property type="match status" value="1"/>
</dbReference>
<dbReference type="Pfam" id="PF22151">
    <property type="entry name" value="Fer4_NDSU1"/>
    <property type="match status" value="1"/>
</dbReference>
<dbReference type="PANTHER" id="PTHR43105">
    <property type="entry name" value="RESPIRATORY NITRATE REDUCTASE"/>
    <property type="match status" value="1"/>
</dbReference>
<comment type="cofactor">
    <cofactor evidence="9">
        <name>[2Fe-2S] cluster</name>
        <dbReference type="ChEBI" id="CHEBI:190135"/>
    </cofactor>
</comment>
<evidence type="ECO:0000256" key="5">
    <source>
        <dbReference type="ARBA" id="ARBA00022967"/>
    </source>
</evidence>
<dbReference type="InterPro" id="IPR000283">
    <property type="entry name" value="NADH_UbQ_OxRdtase_75kDa_su_CS"/>
</dbReference>
<dbReference type="GO" id="GO:0046872">
    <property type="term" value="F:metal ion binding"/>
    <property type="evidence" value="ECO:0007669"/>
    <property type="project" value="UniProtKB-KW"/>
</dbReference>
<proteinExistence type="inferred from homology"/>
<comment type="function">
    <text evidence="10">Core subunit of the mitochondrial membrane respiratory chain NADH dehydrogenase (Complex I) that is believed to belong to the minimal assembly required for catalysis. Complex I functions in the transfer of electrons from NADH to the respiratory chain. The immediate electron acceptor for the enzyme is believed to be ubiquinone. This is the largest subunit of complex I and it is a component of the iron-sulfur (IP) fragment of the enzyme. It may form part of the active site crevice where NADH is oxidized.</text>
</comment>
<dbReference type="InterPro" id="IPR001041">
    <property type="entry name" value="2Fe-2S_ferredoxin-type"/>
</dbReference>
<dbReference type="Pfam" id="PF22117">
    <property type="entry name" value="Fer4_Nqo3"/>
    <property type="match status" value="1"/>
</dbReference>
<dbReference type="InterPro" id="IPR006963">
    <property type="entry name" value="Mopterin_OxRdtase_4Fe-4S_dom"/>
</dbReference>